<dbReference type="SUPFAM" id="SSF51366">
    <property type="entry name" value="Ribulose-phoshate binding barrel"/>
    <property type="match status" value="1"/>
</dbReference>
<proteinExistence type="inferred from homology"/>
<dbReference type="AlphaFoldDB" id="A0A0M9ARL7"/>
<sequence>MEFESTFGTAAPLLGMVHLPPLPGAPRAPDDGRAAMRAAIDRAASDARALDRGGVDGVVIENFGDAPFYPDEVPPHVVAGVTRAATAVAAETDLPLGVNVLRNDAEAALSVAAAVDADFVRANVHTGARVTDQGILQGRAHETLRLRERLGVDVGVFADTDVKHSAPLTPEGYTAESFADTAERGLADAVIASGSGTGEAVDAGALESVVAERERHGLDTPVLVGSGVTPETVADLLSVADGAIVGTALKAGGETTAPVDADRVADLVAAADEAR</sequence>
<dbReference type="InterPro" id="IPR005137">
    <property type="entry name" value="BtpA"/>
</dbReference>
<dbReference type="RefSeq" id="WP_053772097.1">
    <property type="nucleotide sequence ID" value="NZ_LIST01000004.1"/>
</dbReference>
<evidence type="ECO:0000256" key="1">
    <source>
        <dbReference type="ARBA" id="ARBA00006007"/>
    </source>
</evidence>
<comment type="caution">
    <text evidence="2">The sequence shown here is derived from an EMBL/GenBank/DDBJ whole genome shotgun (WGS) entry which is preliminary data.</text>
</comment>
<dbReference type="InterPro" id="IPR011060">
    <property type="entry name" value="RibuloseP-bd_barrel"/>
</dbReference>
<dbReference type="InterPro" id="IPR013785">
    <property type="entry name" value="Aldolase_TIM"/>
</dbReference>
<dbReference type="NCBIfam" id="TIGR00259">
    <property type="entry name" value="thylakoid_BtpA"/>
    <property type="match status" value="1"/>
</dbReference>
<comment type="similarity">
    <text evidence="1">Belongs to the BtpA family.</text>
</comment>
<protein>
    <submittedName>
        <fullName evidence="2">Phosphorybosylanthranilate isomerase</fullName>
    </submittedName>
</protein>
<dbReference type="PANTHER" id="PTHR21381">
    <property type="entry name" value="ZGC:162297"/>
    <property type="match status" value="1"/>
</dbReference>
<gene>
    <name evidence="2" type="ORF">AMR74_10950</name>
</gene>
<dbReference type="OrthoDB" id="38543at2157"/>
<dbReference type="Gene3D" id="3.20.20.70">
    <property type="entry name" value="Aldolase class I"/>
    <property type="match status" value="1"/>
</dbReference>
<keyword evidence="2" id="KW-0413">Isomerase</keyword>
<dbReference type="Pfam" id="PF03437">
    <property type="entry name" value="BtpA"/>
    <property type="match status" value="1"/>
</dbReference>
<dbReference type="EMBL" id="LIST01000004">
    <property type="protein sequence ID" value="KOX96051.1"/>
    <property type="molecule type" value="Genomic_DNA"/>
</dbReference>
<evidence type="ECO:0000313" key="2">
    <source>
        <dbReference type="EMBL" id="KOX96051.1"/>
    </source>
</evidence>
<name>A0A0M9ARL7_9EURY</name>
<dbReference type="Proteomes" id="UP000037747">
    <property type="component" value="Unassembled WGS sequence"/>
</dbReference>
<dbReference type="PATRIC" id="fig|1705389.3.peg.3723"/>
<dbReference type="PIRSF" id="PIRSF005956">
    <property type="entry name" value="BtpA"/>
    <property type="match status" value="1"/>
</dbReference>
<reference evidence="2 3" key="1">
    <citation type="submission" date="2015-08" db="EMBL/GenBank/DDBJ databases">
        <title>Genomes of Isolates from Cabo Rojo, PR.</title>
        <authorList>
            <person name="Sanchez-Nieves R.L."/>
            <person name="Montalvo-Rodriguez R."/>
        </authorList>
    </citation>
    <scope>NUCLEOTIDE SEQUENCE [LARGE SCALE GENOMIC DNA]</scope>
    <source>
        <strain evidence="2 3">5</strain>
    </source>
</reference>
<accession>A0A0M9ARL7</accession>
<organism evidence="2 3">
    <name type="scientific">Halorubrum tropicale</name>
    <dbReference type="NCBI Taxonomy" id="1765655"/>
    <lineage>
        <taxon>Archaea</taxon>
        <taxon>Methanobacteriati</taxon>
        <taxon>Methanobacteriota</taxon>
        <taxon>Stenosarchaea group</taxon>
        <taxon>Halobacteria</taxon>
        <taxon>Halobacteriales</taxon>
        <taxon>Haloferacaceae</taxon>
        <taxon>Halorubrum</taxon>
    </lineage>
</organism>
<evidence type="ECO:0000313" key="3">
    <source>
        <dbReference type="Proteomes" id="UP000037747"/>
    </source>
</evidence>
<dbReference type="STRING" id="1765655.AMR74_10950"/>
<dbReference type="PANTHER" id="PTHR21381:SF3">
    <property type="entry name" value="SGC REGION PROTEIN SGCQ-RELATED"/>
    <property type="match status" value="1"/>
</dbReference>
<keyword evidence="3" id="KW-1185">Reference proteome</keyword>
<dbReference type="GO" id="GO:0016853">
    <property type="term" value="F:isomerase activity"/>
    <property type="evidence" value="ECO:0007669"/>
    <property type="project" value="UniProtKB-KW"/>
</dbReference>